<sequence>MRRYWPPTSKNTSVILAERADPGRAHQHVEGVLTTGSRVS</sequence>
<comment type="caution">
    <text evidence="2">The sequence shown here is derived from an EMBL/GenBank/DDBJ whole genome shotgun (WGS) entry which is preliminary data.</text>
</comment>
<evidence type="ECO:0000313" key="3">
    <source>
        <dbReference type="Proteomes" id="UP000070188"/>
    </source>
</evidence>
<accession>A0A132MSW1</accession>
<dbReference type="EMBL" id="LAXD01000001">
    <property type="protein sequence ID" value="KWX00931.1"/>
    <property type="molecule type" value="Genomic_DNA"/>
</dbReference>
<keyword evidence="3" id="KW-1185">Reference proteome</keyword>
<dbReference type="STRING" id="1469144.LI90_1959"/>
<name>A0A132MSW1_9ACTN</name>
<protein>
    <submittedName>
        <fullName evidence="2">Uncharacterized protein</fullName>
    </submittedName>
</protein>
<dbReference type="PATRIC" id="fig|1469144.10.peg.2118"/>
<evidence type="ECO:0000256" key="1">
    <source>
        <dbReference type="SAM" id="MobiDB-lite"/>
    </source>
</evidence>
<organism evidence="2 3">
    <name type="scientific">Carbonactinospora thermoautotrophica</name>
    <dbReference type="NCBI Taxonomy" id="1469144"/>
    <lineage>
        <taxon>Bacteria</taxon>
        <taxon>Bacillati</taxon>
        <taxon>Actinomycetota</taxon>
        <taxon>Actinomycetes</taxon>
        <taxon>Kitasatosporales</taxon>
        <taxon>Carbonactinosporaceae</taxon>
        <taxon>Carbonactinospora</taxon>
    </lineage>
</organism>
<gene>
    <name evidence="2" type="ORF">LI90_1959</name>
</gene>
<evidence type="ECO:0000313" key="2">
    <source>
        <dbReference type="EMBL" id="KWX00931.1"/>
    </source>
</evidence>
<feature type="compositionally biased region" description="Basic and acidic residues" evidence="1">
    <location>
        <begin position="18"/>
        <end position="29"/>
    </location>
</feature>
<dbReference type="Proteomes" id="UP000070188">
    <property type="component" value="Unassembled WGS sequence"/>
</dbReference>
<reference evidence="3" key="1">
    <citation type="submission" date="2015-04" db="EMBL/GenBank/DDBJ databases">
        <title>Physiological reanalysis, assessment of diazotrophy, and genome sequences of multiple isolates of Streptomyces thermoautotrophicus.</title>
        <authorList>
            <person name="MacKellar D.C."/>
            <person name="Lieber L."/>
            <person name="Norman J."/>
            <person name="Bolger A."/>
            <person name="Tobin C."/>
            <person name="Murray J.W."/>
            <person name="Chang R."/>
            <person name="Ford T."/>
            <person name="Nguyen P.Q."/>
            <person name="Woodward J."/>
            <person name="Permingeat H."/>
            <person name="Joshi N.S."/>
            <person name="Silver P.A."/>
            <person name="Usadel B."/>
            <person name="Rutherford A.W."/>
            <person name="Friesen M."/>
            <person name="Prell J."/>
        </authorList>
    </citation>
    <scope>NUCLEOTIDE SEQUENCE [LARGE SCALE GENOMIC DNA]</scope>
    <source>
        <strain evidence="3">H1</strain>
    </source>
</reference>
<feature type="region of interest" description="Disordered" evidence="1">
    <location>
        <begin position="1"/>
        <end position="40"/>
    </location>
</feature>
<proteinExistence type="predicted"/>
<dbReference type="AlphaFoldDB" id="A0A132MSW1"/>